<dbReference type="PANTHER" id="PTHR43811:SF19">
    <property type="entry name" value="39 KDA FK506-BINDING NUCLEAR PROTEIN"/>
    <property type="match status" value="1"/>
</dbReference>
<feature type="chain" id="PRO_5045693674" description="Peptidyl-prolyl cis-trans isomerase" evidence="7">
    <location>
        <begin position="20"/>
        <end position="308"/>
    </location>
</feature>
<dbReference type="RefSeq" id="WP_265993933.1">
    <property type="nucleotide sequence ID" value="NZ_CP110973.1"/>
</dbReference>
<dbReference type="InterPro" id="IPR046357">
    <property type="entry name" value="PPIase_dom_sf"/>
</dbReference>
<evidence type="ECO:0000256" key="6">
    <source>
        <dbReference type="RuleBase" id="RU003915"/>
    </source>
</evidence>
<dbReference type="EMBL" id="JBHTLP010000023">
    <property type="protein sequence ID" value="MFD1144868.1"/>
    <property type="molecule type" value="Genomic_DNA"/>
</dbReference>
<gene>
    <name evidence="9" type="ORF">ACFQ4C_27305</name>
</gene>
<sequence length="308" mass="33347">MKSKQFSILITLLLGVGMASCMKNLDNAGLVEAQRNDQEIKNYLLANKLQDSVTSTLTGLYHIITPANSGAKQTKGGEELEFTYVLSYIDPSNTSRAVVVDTANRTKSVYIPFLSGVVIPGLQEGLSLMKEGQRGRLYIPSNIGFGNDTRDGKMPAYSAIIFDVQLKRSRTEMQQIDDFVRIKKLSNPILVASGIPADTNKVRVYKTTQGTGEKITAGKTVTVAFTANMFRATTAFSKSDSLTFKLGSGQYITGFDKGVEALSVGDKAWLVFPSALGYGSQGSINQSGTYVVAPYTPLAYEITVKSVK</sequence>
<reference evidence="10" key="1">
    <citation type="journal article" date="2019" name="Int. J. Syst. Evol. Microbiol.">
        <title>The Global Catalogue of Microorganisms (GCM) 10K type strain sequencing project: providing services to taxonomists for standard genome sequencing and annotation.</title>
        <authorList>
            <consortium name="The Broad Institute Genomics Platform"/>
            <consortium name="The Broad Institute Genome Sequencing Center for Infectious Disease"/>
            <person name="Wu L."/>
            <person name="Ma J."/>
        </authorList>
    </citation>
    <scope>NUCLEOTIDE SEQUENCE [LARGE SCALE GENOMIC DNA]</scope>
    <source>
        <strain evidence="10">CCUG 55608</strain>
    </source>
</reference>
<dbReference type="Pfam" id="PF00254">
    <property type="entry name" value="FKBP_C"/>
    <property type="match status" value="2"/>
</dbReference>
<proteinExistence type="inferred from homology"/>
<keyword evidence="7" id="KW-0732">Signal</keyword>
<dbReference type="SUPFAM" id="SSF54534">
    <property type="entry name" value="FKBP-like"/>
    <property type="match status" value="2"/>
</dbReference>
<comment type="catalytic activity">
    <reaction evidence="1 5 6">
        <text>[protein]-peptidylproline (omega=180) = [protein]-peptidylproline (omega=0)</text>
        <dbReference type="Rhea" id="RHEA:16237"/>
        <dbReference type="Rhea" id="RHEA-COMP:10747"/>
        <dbReference type="Rhea" id="RHEA-COMP:10748"/>
        <dbReference type="ChEBI" id="CHEBI:83833"/>
        <dbReference type="ChEBI" id="CHEBI:83834"/>
        <dbReference type="EC" id="5.2.1.8"/>
    </reaction>
</comment>
<dbReference type="GO" id="GO:0003755">
    <property type="term" value="F:peptidyl-prolyl cis-trans isomerase activity"/>
    <property type="evidence" value="ECO:0007669"/>
    <property type="project" value="UniProtKB-EC"/>
</dbReference>
<dbReference type="Gene3D" id="3.10.50.40">
    <property type="match status" value="2"/>
</dbReference>
<feature type="signal peptide" evidence="7">
    <location>
        <begin position="1"/>
        <end position="19"/>
    </location>
</feature>
<name>A0ABW3QLV5_9BACT</name>
<evidence type="ECO:0000256" key="7">
    <source>
        <dbReference type="SAM" id="SignalP"/>
    </source>
</evidence>
<evidence type="ECO:0000313" key="9">
    <source>
        <dbReference type="EMBL" id="MFD1144868.1"/>
    </source>
</evidence>
<evidence type="ECO:0000256" key="1">
    <source>
        <dbReference type="ARBA" id="ARBA00000971"/>
    </source>
</evidence>
<comment type="similarity">
    <text evidence="2 6">Belongs to the FKBP-type PPIase family.</text>
</comment>
<comment type="caution">
    <text evidence="9">The sequence shown here is derived from an EMBL/GenBank/DDBJ whole genome shotgun (WGS) entry which is preliminary data.</text>
</comment>
<feature type="domain" description="PPIase FKBP-type" evidence="8">
    <location>
        <begin position="218"/>
        <end position="308"/>
    </location>
</feature>
<evidence type="ECO:0000259" key="8">
    <source>
        <dbReference type="PROSITE" id="PS50059"/>
    </source>
</evidence>
<feature type="domain" description="PPIase FKBP-type" evidence="8">
    <location>
        <begin position="77"/>
        <end position="170"/>
    </location>
</feature>
<keyword evidence="3 5" id="KW-0697">Rotamase</keyword>
<protein>
    <recommendedName>
        <fullName evidence="6">Peptidyl-prolyl cis-trans isomerase</fullName>
        <ecNumber evidence="6">5.2.1.8</ecNumber>
    </recommendedName>
</protein>
<dbReference type="PROSITE" id="PS50059">
    <property type="entry name" value="FKBP_PPIASE"/>
    <property type="match status" value="2"/>
</dbReference>
<dbReference type="Proteomes" id="UP001597116">
    <property type="component" value="Unassembled WGS sequence"/>
</dbReference>
<keyword evidence="10" id="KW-1185">Reference proteome</keyword>
<dbReference type="PANTHER" id="PTHR43811">
    <property type="entry name" value="FKBP-TYPE PEPTIDYL-PROLYL CIS-TRANS ISOMERASE FKPA"/>
    <property type="match status" value="1"/>
</dbReference>
<dbReference type="InterPro" id="IPR001179">
    <property type="entry name" value="PPIase_FKBP_dom"/>
</dbReference>
<evidence type="ECO:0000256" key="4">
    <source>
        <dbReference type="ARBA" id="ARBA00023235"/>
    </source>
</evidence>
<dbReference type="PROSITE" id="PS51257">
    <property type="entry name" value="PROKAR_LIPOPROTEIN"/>
    <property type="match status" value="1"/>
</dbReference>
<evidence type="ECO:0000256" key="5">
    <source>
        <dbReference type="PROSITE-ProRule" id="PRU00277"/>
    </source>
</evidence>
<accession>A0ABW3QLV5</accession>
<evidence type="ECO:0000313" key="10">
    <source>
        <dbReference type="Proteomes" id="UP001597116"/>
    </source>
</evidence>
<organism evidence="9 10">
    <name type="scientific">Larkinella insperata</name>
    <dbReference type="NCBI Taxonomy" id="332158"/>
    <lineage>
        <taxon>Bacteria</taxon>
        <taxon>Pseudomonadati</taxon>
        <taxon>Bacteroidota</taxon>
        <taxon>Cytophagia</taxon>
        <taxon>Cytophagales</taxon>
        <taxon>Spirosomataceae</taxon>
        <taxon>Larkinella</taxon>
    </lineage>
</organism>
<evidence type="ECO:0000256" key="3">
    <source>
        <dbReference type="ARBA" id="ARBA00023110"/>
    </source>
</evidence>
<evidence type="ECO:0000256" key="2">
    <source>
        <dbReference type="ARBA" id="ARBA00006577"/>
    </source>
</evidence>
<dbReference type="EC" id="5.2.1.8" evidence="6"/>
<keyword evidence="4 5" id="KW-0413">Isomerase</keyword>